<dbReference type="EMBL" id="JABBVZ010000001">
    <property type="protein sequence ID" value="NMP20755.1"/>
    <property type="molecule type" value="Genomic_DNA"/>
</dbReference>
<accession>A0A7Y0L044</accession>
<dbReference type="AlphaFoldDB" id="A0A7Y0L044"/>
<reference evidence="1 2" key="1">
    <citation type="submission" date="2020-04" db="EMBL/GenBank/DDBJ databases">
        <authorList>
            <person name="Zhang R."/>
            <person name="Schippers A."/>
        </authorList>
    </citation>
    <scope>NUCLEOTIDE SEQUENCE [LARGE SCALE GENOMIC DNA]</scope>
    <source>
        <strain evidence="1 2">DSM 109850</strain>
    </source>
</reference>
<protein>
    <submittedName>
        <fullName evidence="1">Uncharacterized protein</fullName>
    </submittedName>
</protein>
<comment type="caution">
    <text evidence="1">The sequence shown here is derived from an EMBL/GenBank/DDBJ whole genome shotgun (WGS) entry which is preliminary data.</text>
</comment>
<name>A0A7Y0L044_9FIRM</name>
<dbReference type="RefSeq" id="WP_169095419.1">
    <property type="nucleotide sequence ID" value="NZ_JABBVZ010000001.1"/>
</dbReference>
<dbReference type="Proteomes" id="UP000533476">
    <property type="component" value="Unassembled WGS sequence"/>
</dbReference>
<sequence>MPSKAPLELREWLRQDQQQQDRQWIDSQKRQDTQMEKMATAIRQYGVLIDALRDVIGVSDADWEAAVNRAIDRVQFTQKE</sequence>
<evidence type="ECO:0000313" key="1">
    <source>
        <dbReference type="EMBL" id="NMP20755.1"/>
    </source>
</evidence>
<organism evidence="1 2">
    <name type="scientific">Sulfobacillus harzensis</name>
    <dbReference type="NCBI Taxonomy" id="2729629"/>
    <lineage>
        <taxon>Bacteria</taxon>
        <taxon>Bacillati</taxon>
        <taxon>Bacillota</taxon>
        <taxon>Clostridia</taxon>
        <taxon>Eubacteriales</taxon>
        <taxon>Clostridiales Family XVII. Incertae Sedis</taxon>
        <taxon>Sulfobacillus</taxon>
    </lineage>
</organism>
<proteinExistence type="predicted"/>
<keyword evidence="2" id="KW-1185">Reference proteome</keyword>
<gene>
    <name evidence="1" type="ORF">HIJ39_00060</name>
</gene>
<evidence type="ECO:0000313" key="2">
    <source>
        <dbReference type="Proteomes" id="UP000533476"/>
    </source>
</evidence>